<name>A0AAD9QGW7_ACRCE</name>
<sequence>MAAFGSQFLRFGVPMITLIVAGSFALKEFTEIKIKRRDEKSHALNKEEALQALPHKVKQETLEEVYEDITKKIDIDHWENKRGPRPWEQ</sequence>
<comment type="similarity">
    <text evidence="2">Belongs to the COX16 family.</text>
</comment>
<feature type="transmembrane region" description="Helical" evidence="9">
    <location>
        <begin position="6"/>
        <end position="26"/>
    </location>
</feature>
<dbReference type="InterPro" id="IPR020164">
    <property type="entry name" value="Cyt_c_Oxase_assmbl_COX16"/>
</dbReference>
<dbReference type="PANTHER" id="PTHR17130:SF14">
    <property type="entry name" value="CYTOCHROME C OXIDASE ASSEMBLY PROTEIN COX16 HOMOLOG, MITOCHONDRIAL"/>
    <property type="match status" value="1"/>
</dbReference>
<accession>A0AAD9QGW7</accession>
<organism evidence="10 11">
    <name type="scientific">Acropora cervicornis</name>
    <name type="common">Staghorn coral</name>
    <dbReference type="NCBI Taxonomy" id="6130"/>
    <lineage>
        <taxon>Eukaryota</taxon>
        <taxon>Metazoa</taxon>
        <taxon>Cnidaria</taxon>
        <taxon>Anthozoa</taxon>
        <taxon>Hexacorallia</taxon>
        <taxon>Scleractinia</taxon>
        <taxon>Astrocoeniina</taxon>
        <taxon>Acroporidae</taxon>
        <taxon>Acropora</taxon>
    </lineage>
</organism>
<evidence type="ECO:0000256" key="1">
    <source>
        <dbReference type="ARBA" id="ARBA00004434"/>
    </source>
</evidence>
<keyword evidence="4 9" id="KW-0812">Transmembrane</keyword>
<evidence type="ECO:0000256" key="8">
    <source>
        <dbReference type="ARBA" id="ARBA00023136"/>
    </source>
</evidence>
<dbReference type="PANTHER" id="PTHR17130">
    <property type="entry name" value="MITOCHONDRIAL OUTER MEMBRANE PROTEIN 25"/>
    <property type="match status" value="1"/>
</dbReference>
<dbReference type="Pfam" id="PF14138">
    <property type="entry name" value="COX16"/>
    <property type="match status" value="1"/>
</dbReference>
<dbReference type="AlphaFoldDB" id="A0AAD9QGW7"/>
<evidence type="ECO:0000313" key="11">
    <source>
        <dbReference type="Proteomes" id="UP001249851"/>
    </source>
</evidence>
<keyword evidence="11" id="KW-1185">Reference proteome</keyword>
<comment type="subcellular location">
    <subcellularLocation>
        <location evidence="1">Mitochondrion inner membrane</location>
        <topology evidence="1">Single-pass membrane protein</topology>
    </subcellularLocation>
</comment>
<keyword evidence="8 9" id="KW-0472">Membrane</keyword>
<evidence type="ECO:0000256" key="2">
    <source>
        <dbReference type="ARBA" id="ARBA00008370"/>
    </source>
</evidence>
<dbReference type="EMBL" id="JARQWQ010000034">
    <property type="protein sequence ID" value="KAK2560997.1"/>
    <property type="molecule type" value="Genomic_DNA"/>
</dbReference>
<keyword evidence="5" id="KW-0999">Mitochondrion inner membrane</keyword>
<comment type="caution">
    <text evidence="10">The sequence shown here is derived from an EMBL/GenBank/DDBJ whole genome shotgun (WGS) entry which is preliminary data.</text>
</comment>
<keyword evidence="7" id="KW-0496">Mitochondrion</keyword>
<evidence type="ECO:0000313" key="10">
    <source>
        <dbReference type="EMBL" id="KAK2560997.1"/>
    </source>
</evidence>
<reference evidence="10" key="2">
    <citation type="journal article" date="2023" name="Science">
        <title>Genomic signatures of disease resistance in endangered staghorn corals.</title>
        <authorList>
            <person name="Vollmer S.V."/>
            <person name="Selwyn J.D."/>
            <person name="Despard B.A."/>
            <person name="Roesel C.L."/>
        </authorList>
    </citation>
    <scope>NUCLEOTIDE SEQUENCE</scope>
    <source>
        <strain evidence="10">K2</strain>
    </source>
</reference>
<evidence type="ECO:0000256" key="6">
    <source>
        <dbReference type="ARBA" id="ARBA00022989"/>
    </source>
</evidence>
<dbReference type="Proteomes" id="UP001249851">
    <property type="component" value="Unassembled WGS sequence"/>
</dbReference>
<gene>
    <name evidence="10" type="ORF">P5673_016123</name>
</gene>
<dbReference type="GO" id="GO:0033617">
    <property type="term" value="P:mitochondrial respiratory chain complex IV assembly"/>
    <property type="evidence" value="ECO:0007669"/>
    <property type="project" value="TreeGrafter"/>
</dbReference>
<protein>
    <recommendedName>
        <fullName evidence="3">Cytochrome c oxidase assembly protein COX16 homolog, mitochondrial</fullName>
    </recommendedName>
</protein>
<proteinExistence type="inferred from homology"/>
<reference evidence="10" key="1">
    <citation type="journal article" date="2023" name="G3 (Bethesda)">
        <title>Whole genome assembly and annotation of the endangered Caribbean coral Acropora cervicornis.</title>
        <authorList>
            <person name="Selwyn J.D."/>
            <person name="Vollmer S.V."/>
        </authorList>
    </citation>
    <scope>NUCLEOTIDE SEQUENCE</scope>
    <source>
        <strain evidence="10">K2</strain>
    </source>
</reference>
<evidence type="ECO:0000256" key="4">
    <source>
        <dbReference type="ARBA" id="ARBA00022692"/>
    </source>
</evidence>
<evidence type="ECO:0000256" key="3">
    <source>
        <dbReference type="ARBA" id="ARBA00021814"/>
    </source>
</evidence>
<evidence type="ECO:0000256" key="5">
    <source>
        <dbReference type="ARBA" id="ARBA00022792"/>
    </source>
</evidence>
<evidence type="ECO:0000256" key="9">
    <source>
        <dbReference type="SAM" id="Phobius"/>
    </source>
</evidence>
<keyword evidence="6 9" id="KW-1133">Transmembrane helix</keyword>
<evidence type="ECO:0000256" key="7">
    <source>
        <dbReference type="ARBA" id="ARBA00023128"/>
    </source>
</evidence>
<dbReference type="GO" id="GO:0005743">
    <property type="term" value="C:mitochondrial inner membrane"/>
    <property type="evidence" value="ECO:0007669"/>
    <property type="project" value="UniProtKB-SubCell"/>
</dbReference>